<dbReference type="OrthoDB" id="120976at2759"/>
<proteinExistence type="predicted"/>
<name>A0A8S4A135_9EUPU</name>
<dbReference type="PROSITE" id="PS50222">
    <property type="entry name" value="EF_HAND_2"/>
    <property type="match status" value="1"/>
</dbReference>
<dbReference type="InterPro" id="IPR002048">
    <property type="entry name" value="EF_hand_dom"/>
</dbReference>
<gene>
    <name evidence="3" type="ORF">CUNI_LOCUS21135</name>
</gene>
<feature type="non-terminal residue" evidence="3">
    <location>
        <position position="1"/>
    </location>
</feature>
<evidence type="ECO:0000259" key="2">
    <source>
        <dbReference type="PROSITE" id="PS50222"/>
    </source>
</evidence>
<dbReference type="CDD" id="cd00051">
    <property type="entry name" value="EFh"/>
    <property type="match status" value="1"/>
</dbReference>
<dbReference type="Proteomes" id="UP000678393">
    <property type="component" value="Unassembled WGS sequence"/>
</dbReference>
<dbReference type="Pfam" id="PF00036">
    <property type="entry name" value="EF-hand_1"/>
    <property type="match status" value="1"/>
</dbReference>
<feature type="domain" description="EF-hand" evidence="2">
    <location>
        <begin position="31"/>
        <end position="66"/>
    </location>
</feature>
<evidence type="ECO:0000313" key="4">
    <source>
        <dbReference type="Proteomes" id="UP000678393"/>
    </source>
</evidence>
<evidence type="ECO:0000256" key="1">
    <source>
        <dbReference type="ARBA" id="ARBA00022837"/>
    </source>
</evidence>
<dbReference type="Gene3D" id="1.10.238.10">
    <property type="entry name" value="EF-hand"/>
    <property type="match status" value="1"/>
</dbReference>
<dbReference type="InterPro" id="IPR011992">
    <property type="entry name" value="EF-hand-dom_pair"/>
</dbReference>
<dbReference type="InterPro" id="IPR018247">
    <property type="entry name" value="EF_Hand_1_Ca_BS"/>
</dbReference>
<reference evidence="3" key="1">
    <citation type="submission" date="2021-04" db="EMBL/GenBank/DDBJ databases">
        <authorList>
            <consortium name="Molecular Ecology Group"/>
        </authorList>
    </citation>
    <scope>NUCLEOTIDE SEQUENCE</scope>
</reference>
<evidence type="ECO:0000313" key="3">
    <source>
        <dbReference type="EMBL" id="CAG5135577.1"/>
    </source>
</evidence>
<dbReference type="SUPFAM" id="SSF47473">
    <property type="entry name" value="EF-hand"/>
    <property type="match status" value="1"/>
</dbReference>
<dbReference type="AlphaFoldDB" id="A0A8S4A135"/>
<comment type="caution">
    <text evidence="3">The sequence shown here is derived from an EMBL/GenBank/DDBJ whole genome shotgun (WGS) entry which is preliminary data.</text>
</comment>
<organism evidence="3 4">
    <name type="scientific">Candidula unifasciata</name>
    <dbReference type="NCBI Taxonomy" id="100452"/>
    <lineage>
        <taxon>Eukaryota</taxon>
        <taxon>Metazoa</taxon>
        <taxon>Spiralia</taxon>
        <taxon>Lophotrochozoa</taxon>
        <taxon>Mollusca</taxon>
        <taxon>Gastropoda</taxon>
        <taxon>Heterobranchia</taxon>
        <taxon>Euthyneura</taxon>
        <taxon>Panpulmonata</taxon>
        <taxon>Eupulmonata</taxon>
        <taxon>Stylommatophora</taxon>
        <taxon>Helicina</taxon>
        <taxon>Helicoidea</taxon>
        <taxon>Geomitridae</taxon>
        <taxon>Candidula</taxon>
    </lineage>
</organism>
<dbReference type="GO" id="GO:0005509">
    <property type="term" value="F:calcium ion binding"/>
    <property type="evidence" value="ECO:0007669"/>
    <property type="project" value="InterPro"/>
</dbReference>
<protein>
    <recommendedName>
        <fullName evidence="2">EF-hand domain-containing protein</fullName>
    </recommendedName>
</protein>
<keyword evidence="4" id="KW-1185">Reference proteome</keyword>
<sequence>LENLVQIINYTFFYHLVNICCVYFQESGIPVTGSVIDKIMKFMDTNGDGKIDISEFLLGDKRIKNISRKQIKDEQERRSNDVSYNKYSRTFQKAHIDPITNALKVDPSPTPMRQSRRPSVIRLASDPDMEAVRKFNIPL</sequence>
<accession>A0A8S4A135</accession>
<dbReference type="EMBL" id="CAJHNH020008432">
    <property type="protein sequence ID" value="CAG5135577.1"/>
    <property type="molecule type" value="Genomic_DNA"/>
</dbReference>
<dbReference type="PROSITE" id="PS00018">
    <property type="entry name" value="EF_HAND_1"/>
    <property type="match status" value="1"/>
</dbReference>
<keyword evidence="1" id="KW-0106">Calcium</keyword>